<dbReference type="EMBL" id="CM047590">
    <property type="protein sequence ID" value="KAI9919488.1"/>
    <property type="molecule type" value="Genomic_DNA"/>
</dbReference>
<keyword evidence="2" id="KW-1185">Reference proteome</keyword>
<evidence type="ECO:0000313" key="2">
    <source>
        <dbReference type="Proteomes" id="UP001163321"/>
    </source>
</evidence>
<proteinExistence type="predicted"/>
<reference evidence="1 2" key="1">
    <citation type="journal article" date="2022" name="bioRxiv">
        <title>The genome of the oomycete Peronosclerospora sorghi, a cosmopolitan pathogen of maize and sorghum, is inflated with dispersed pseudogenes.</title>
        <authorList>
            <person name="Fletcher K."/>
            <person name="Martin F."/>
            <person name="Isakeit T."/>
            <person name="Cavanaugh K."/>
            <person name="Magill C."/>
            <person name="Michelmore R."/>
        </authorList>
    </citation>
    <scope>NUCLEOTIDE SEQUENCE [LARGE SCALE GENOMIC DNA]</scope>
    <source>
        <strain evidence="1">P6</strain>
    </source>
</reference>
<protein>
    <submittedName>
        <fullName evidence="1">Uncharacterized protein</fullName>
    </submittedName>
</protein>
<evidence type="ECO:0000313" key="1">
    <source>
        <dbReference type="EMBL" id="KAI9919488.1"/>
    </source>
</evidence>
<sequence length="98" mass="11541">MSLWKINPVEVMILALRKKRDFQTLDKTLVKAQERGGNAEILKKLQFELWEQSGVDILVHLKLDSQGANMFQSPNYKTWRSYLNYAKERAKEKSRKQS</sequence>
<organism evidence="1 2">
    <name type="scientific">Peronosclerospora sorghi</name>
    <dbReference type="NCBI Taxonomy" id="230839"/>
    <lineage>
        <taxon>Eukaryota</taxon>
        <taxon>Sar</taxon>
        <taxon>Stramenopiles</taxon>
        <taxon>Oomycota</taxon>
        <taxon>Peronosporomycetes</taxon>
        <taxon>Peronosporales</taxon>
        <taxon>Peronosporaceae</taxon>
        <taxon>Peronosclerospora</taxon>
    </lineage>
</organism>
<dbReference type="Proteomes" id="UP001163321">
    <property type="component" value="Chromosome 11"/>
</dbReference>
<name>A0ACC0WNL8_9STRA</name>
<comment type="caution">
    <text evidence="1">The sequence shown here is derived from an EMBL/GenBank/DDBJ whole genome shotgun (WGS) entry which is preliminary data.</text>
</comment>
<gene>
    <name evidence="1" type="ORF">PsorP6_017443</name>
</gene>
<accession>A0ACC0WNL8</accession>